<feature type="coiled-coil region" evidence="7">
    <location>
        <begin position="374"/>
        <end position="401"/>
    </location>
</feature>
<dbReference type="PANTHER" id="PTHR33054:SF9">
    <property type="entry name" value="CCHC-TYPE DOMAIN-CONTAINING PROTEIN"/>
    <property type="match status" value="1"/>
</dbReference>
<dbReference type="KEGG" id="eus:EUTSA_v10024111mg"/>
<feature type="compositionally biased region" description="Basic residues" evidence="8">
    <location>
        <begin position="188"/>
        <end position="199"/>
    </location>
</feature>
<name>V4KI05_EUTSA</name>
<dbReference type="Gramene" id="ESQ29477">
    <property type="protein sequence ID" value="ESQ29477"/>
    <property type="gene ID" value="EUTSA_v10024111mg"/>
</dbReference>
<dbReference type="Pfam" id="PF24925">
    <property type="entry name" value="DUF7746"/>
    <property type="match status" value="1"/>
</dbReference>
<evidence type="ECO:0000256" key="2">
    <source>
        <dbReference type="ARBA" id="ARBA00022695"/>
    </source>
</evidence>
<dbReference type="PANTHER" id="PTHR33054">
    <property type="entry name" value="CCHC-TYPE DOMAIN-CONTAINING PROTEIN"/>
    <property type="match status" value="1"/>
</dbReference>
<evidence type="ECO:0000256" key="3">
    <source>
        <dbReference type="ARBA" id="ARBA00022722"/>
    </source>
</evidence>
<dbReference type="SUPFAM" id="SSF56672">
    <property type="entry name" value="DNA/RNA polymerases"/>
    <property type="match status" value="1"/>
</dbReference>
<dbReference type="Pfam" id="PF17917">
    <property type="entry name" value="RT_RNaseH"/>
    <property type="match status" value="1"/>
</dbReference>
<feature type="domain" description="DUF7746" evidence="10">
    <location>
        <begin position="45"/>
        <end position="123"/>
    </location>
</feature>
<dbReference type="AlphaFoldDB" id="V4KI05"/>
<evidence type="ECO:0000256" key="6">
    <source>
        <dbReference type="ARBA" id="ARBA00022918"/>
    </source>
</evidence>
<dbReference type="OMA" id="SIMIQSE"/>
<evidence type="ECO:0000256" key="5">
    <source>
        <dbReference type="ARBA" id="ARBA00022801"/>
    </source>
</evidence>
<feature type="non-terminal residue" evidence="11">
    <location>
        <position position="1"/>
    </location>
</feature>
<keyword evidence="2" id="KW-0548">Nucleotidyltransferase</keyword>
<evidence type="ECO:0000313" key="12">
    <source>
        <dbReference type="Proteomes" id="UP000030689"/>
    </source>
</evidence>
<feature type="region of interest" description="Disordered" evidence="8">
    <location>
        <begin position="188"/>
        <end position="212"/>
    </location>
</feature>
<dbReference type="GO" id="GO:0004519">
    <property type="term" value="F:endonuclease activity"/>
    <property type="evidence" value="ECO:0007669"/>
    <property type="project" value="UniProtKB-KW"/>
</dbReference>
<keyword evidence="7" id="KW-0175">Coiled coil</keyword>
<evidence type="ECO:0000256" key="4">
    <source>
        <dbReference type="ARBA" id="ARBA00022759"/>
    </source>
</evidence>
<evidence type="ECO:0000256" key="8">
    <source>
        <dbReference type="SAM" id="MobiDB-lite"/>
    </source>
</evidence>
<sequence>IINNLIQEEFYKYLYKHKVQILFFNWFEYYAFKNRQIQTIEQSRFNSSSVYDWNIDGISEYNILYFLQKMTMAANAYRTQVGNEDRTVAELLIAGFSGQLKGWWDNYLNNQQRSEILDAVKTDEDNVPILDNFGNLQQDAVATLVIAITLHFIGDPSVLRDKNAELLSNLKCKRLRDCSNSYYSKNKPRKYSKTYRNHKSHENSWQKPRKRFTPKEITNSKPFYKNLTCFKCNKKGHTSKFRRFNRKIQELGLGEELSSKISNLLLDHSSSSSNDSDSSLSSEKALQVDELKNSSSGSESDENKRNVLTKDQELQIEILNSISNLQTKQNFLETILSSLNEKEIKISENTSKPHNPTSSKSSYDLTTILNKRKKDSSKTTIQDLRMEIKEVKNDLKTLREKQKRDSEYFHSIISSIKGNHDSSSDEQDNDNLDNIEDDISLKEQIQSLDSAPKDFLCVLREITSRKYKIKITLVFSENYKIDTIALFDTGTDLNCIKSGLVTKCFHLETREKLSAANNSKLRITSKAEASIFKDNIFIKTAFVLTDDIYQNVILGTPFINLITPYKVMDDSISFKTQNKKLNYSTIKKEILSIVLCIQKFQSDLLNNFFLLRIDCKSVKDVLQKDVKHLASKHIFARWQAILSIFDFDIKYIKGDSNSVPDFLTRELLQNSNDPFSTIEKYFGKNRFFKPHNTDKTVLFFQTILEITGSVSFKHFYLNENHSDPAYSTFKIHKVIAPSDWEYDLNENLNFPENLKDLSCFNVSFNYWDYCQAWYNSFLIQSPKRKHTWLIFFDTTCDLSKSPYCFIPWWNYFDSVTEIFKPNIQKSFQIFKTNFIPSEDEKNPH</sequence>
<feature type="compositionally biased region" description="Low complexity" evidence="8">
    <location>
        <begin position="268"/>
        <end position="282"/>
    </location>
</feature>
<feature type="domain" description="Reverse transcriptase RNase H-like" evidence="9">
    <location>
        <begin position="573"/>
        <end position="643"/>
    </location>
</feature>
<dbReference type="InterPro" id="IPR043502">
    <property type="entry name" value="DNA/RNA_pol_sf"/>
</dbReference>
<keyword evidence="12" id="KW-1185">Reference proteome</keyword>
<dbReference type="InterPro" id="IPR056648">
    <property type="entry name" value="DUF7746"/>
</dbReference>
<organism evidence="11 12">
    <name type="scientific">Eutrema salsugineum</name>
    <name type="common">Saltwater cress</name>
    <name type="synonym">Sisymbrium salsugineum</name>
    <dbReference type="NCBI Taxonomy" id="72664"/>
    <lineage>
        <taxon>Eukaryota</taxon>
        <taxon>Viridiplantae</taxon>
        <taxon>Streptophyta</taxon>
        <taxon>Embryophyta</taxon>
        <taxon>Tracheophyta</taxon>
        <taxon>Spermatophyta</taxon>
        <taxon>Magnoliopsida</taxon>
        <taxon>eudicotyledons</taxon>
        <taxon>Gunneridae</taxon>
        <taxon>Pentapetalae</taxon>
        <taxon>rosids</taxon>
        <taxon>malvids</taxon>
        <taxon>Brassicales</taxon>
        <taxon>Brassicaceae</taxon>
        <taxon>Eutremeae</taxon>
        <taxon>Eutrema</taxon>
    </lineage>
</organism>
<keyword evidence="1" id="KW-0808">Transferase</keyword>
<dbReference type="GO" id="GO:0003964">
    <property type="term" value="F:RNA-directed DNA polymerase activity"/>
    <property type="evidence" value="ECO:0007669"/>
    <property type="project" value="UniProtKB-KW"/>
</dbReference>
<accession>V4KI05</accession>
<keyword evidence="4" id="KW-0255">Endonuclease</keyword>
<evidence type="ECO:0000313" key="11">
    <source>
        <dbReference type="EMBL" id="ESQ29477.1"/>
    </source>
</evidence>
<dbReference type="eggNOG" id="ENOG502QWP8">
    <property type="taxonomic scope" value="Eukaryota"/>
</dbReference>
<evidence type="ECO:0000259" key="10">
    <source>
        <dbReference type="Pfam" id="PF24925"/>
    </source>
</evidence>
<dbReference type="Proteomes" id="UP000030689">
    <property type="component" value="Unassembled WGS sequence"/>
</dbReference>
<dbReference type="CDD" id="cd00303">
    <property type="entry name" value="retropepsin_like"/>
    <property type="match status" value="1"/>
</dbReference>
<proteinExistence type="predicted"/>
<feature type="region of interest" description="Disordered" evidence="8">
    <location>
        <begin position="268"/>
        <end position="307"/>
    </location>
</feature>
<keyword evidence="3" id="KW-0540">Nuclease</keyword>
<keyword evidence="5" id="KW-0378">Hydrolase</keyword>
<dbReference type="InterPro" id="IPR041373">
    <property type="entry name" value="RT_RNaseH"/>
</dbReference>
<evidence type="ECO:0000256" key="7">
    <source>
        <dbReference type="SAM" id="Coils"/>
    </source>
</evidence>
<protein>
    <submittedName>
        <fullName evidence="11">Uncharacterized protein</fullName>
    </submittedName>
</protein>
<gene>
    <name evidence="11" type="ORF">EUTSA_v10024111mg</name>
</gene>
<dbReference type="GO" id="GO:0016787">
    <property type="term" value="F:hydrolase activity"/>
    <property type="evidence" value="ECO:0007669"/>
    <property type="project" value="UniProtKB-KW"/>
</dbReference>
<evidence type="ECO:0000259" key="9">
    <source>
        <dbReference type="Pfam" id="PF17917"/>
    </source>
</evidence>
<reference evidence="11 12" key="1">
    <citation type="journal article" date="2013" name="Front. Plant Sci.">
        <title>The Reference Genome of the Halophytic Plant Eutrema salsugineum.</title>
        <authorList>
            <person name="Yang R."/>
            <person name="Jarvis D.E."/>
            <person name="Chen H."/>
            <person name="Beilstein M.A."/>
            <person name="Grimwood J."/>
            <person name="Jenkins J."/>
            <person name="Shu S."/>
            <person name="Prochnik S."/>
            <person name="Xin M."/>
            <person name="Ma C."/>
            <person name="Schmutz J."/>
            <person name="Wing R.A."/>
            <person name="Mitchell-Olds T."/>
            <person name="Schumaker K.S."/>
            <person name="Wang X."/>
        </authorList>
    </citation>
    <scope>NUCLEOTIDE SEQUENCE [LARGE SCALE GENOMIC DNA]</scope>
</reference>
<evidence type="ECO:0000256" key="1">
    <source>
        <dbReference type="ARBA" id="ARBA00022679"/>
    </source>
</evidence>
<keyword evidence="6" id="KW-0695">RNA-directed DNA polymerase</keyword>
<dbReference type="EMBL" id="KI517881">
    <property type="protein sequence ID" value="ESQ29477.1"/>
    <property type="molecule type" value="Genomic_DNA"/>
</dbReference>